<dbReference type="AlphaFoldDB" id="A0A430V118"/>
<comment type="caution">
    <text evidence="1">The sequence shown here is derived from an EMBL/GenBank/DDBJ whole genome shotgun (WGS) entry which is preliminary data.</text>
</comment>
<accession>A0A430V118</accession>
<evidence type="ECO:0000313" key="2">
    <source>
        <dbReference type="Proteomes" id="UP000287155"/>
    </source>
</evidence>
<protein>
    <submittedName>
        <fullName evidence="1">Uncharacterized protein</fullName>
    </submittedName>
</protein>
<reference evidence="1 2" key="1">
    <citation type="journal article" date="2019" name="Extremophiles">
        <title>Biogeography of thermophiles and predominance of Thermus scotoductus in domestic water heaters.</title>
        <authorList>
            <person name="Wilpiszeski R.L."/>
            <person name="Zhang Z."/>
            <person name="House C.H."/>
        </authorList>
    </citation>
    <scope>NUCLEOTIDE SEQUENCE [LARGE SCALE GENOMIC DNA]</scope>
    <source>
        <strain evidence="1 2">14_S14</strain>
    </source>
</reference>
<proteinExistence type="predicted"/>
<dbReference type="RefSeq" id="WP_126204567.1">
    <property type="nucleotide sequence ID" value="NZ_PEMJ01000103.1"/>
</dbReference>
<dbReference type="EMBL" id="PEMJ01000103">
    <property type="protein sequence ID" value="RTI16057.1"/>
    <property type="molecule type" value="Genomic_DNA"/>
</dbReference>
<evidence type="ECO:0000313" key="1">
    <source>
        <dbReference type="EMBL" id="RTI16057.1"/>
    </source>
</evidence>
<organism evidence="1 2">
    <name type="scientific">Thermus scotoductus</name>
    <dbReference type="NCBI Taxonomy" id="37636"/>
    <lineage>
        <taxon>Bacteria</taxon>
        <taxon>Thermotogati</taxon>
        <taxon>Deinococcota</taxon>
        <taxon>Deinococci</taxon>
        <taxon>Thermales</taxon>
        <taxon>Thermaceae</taxon>
        <taxon>Thermus</taxon>
    </lineage>
</organism>
<sequence length="61" mass="6726">MLELLLLLGLLVGPVLALVLLVGLLEETGLVARPGEEDPERYRWLRDLFGEEGQGAEAPRE</sequence>
<name>A0A430V118_THESC</name>
<gene>
    <name evidence="1" type="ORF">CSW27_04465</name>
</gene>
<dbReference type="Proteomes" id="UP000287155">
    <property type="component" value="Unassembled WGS sequence"/>
</dbReference>